<dbReference type="EMBL" id="CZRL01000082">
    <property type="protein sequence ID" value="CUS52488.1"/>
    <property type="molecule type" value="Genomic_DNA"/>
</dbReference>
<dbReference type="InterPro" id="IPR047183">
    <property type="entry name" value="GDO-like"/>
</dbReference>
<dbReference type="Gene3D" id="2.60.120.10">
    <property type="entry name" value="Jelly Rolls"/>
    <property type="match status" value="2"/>
</dbReference>
<dbReference type="PANTHER" id="PTHR41517">
    <property type="entry name" value="1,2-DIOXYGENASE PROTEIN-RELATED"/>
    <property type="match status" value="1"/>
</dbReference>
<dbReference type="AlphaFoldDB" id="A0A160TTR9"/>
<evidence type="ECO:0000313" key="1">
    <source>
        <dbReference type="EMBL" id="CUS52488.1"/>
    </source>
</evidence>
<dbReference type="SUPFAM" id="SSF51182">
    <property type="entry name" value="RmlC-like cupins"/>
    <property type="match status" value="1"/>
</dbReference>
<protein>
    <submittedName>
        <fullName evidence="1">Uncharacterized protein</fullName>
    </submittedName>
</protein>
<organism evidence="1">
    <name type="scientific">hydrothermal vent metagenome</name>
    <dbReference type="NCBI Taxonomy" id="652676"/>
    <lineage>
        <taxon>unclassified sequences</taxon>
        <taxon>metagenomes</taxon>
        <taxon>ecological metagenomes</taxon>
    </lineage>
</organism>
<accession>A0A160TTR9</accession>
<dbReference type="InterPro" id="IPR011051">
    <property type="entry name" value="RmlC_Cupin_sf"/>
</dbReference>
<reference evidence="1" key="1">
    <citation type="submission" date="2015-10" db="EMBL/GenBank/DDBJ databases">
        <authorList>
            <person name="Gilbert D.G."/>
        </authorList>
    </citation>
    <scope>NUCLEOTIDE SEQUENCE</scope>
</reference>
<proteinExistence type="predicted"/>
<sequence length="304" mass="33590">MAADPNEQQHSQTLFSQRARYHSSENNFEFSWPAVPAHQFVEERDRALAEHTPTGLIPLDLGAVLGLDYPATTPTLLTRYAKICADEALSVSFKAAGTVYYVIRGEGCSTQDNNVIEWRAGDLFCFPGAGKTVHQAGARDSLLFLATNEPLLSIDRLSPPPPAEAVVETVHWPADEITRQFEPVLRRPITEKTSGHAVLFSSSALGGSTNILPTVNCALNTLESGKDQRPHRHNGVAVTLCIRGQGVYSQIDDQRVDWIDFGVQITPPAALHSHHNRGSERMECLIFQDEALHYYTRTPGFSWT</sequence>
<dbReference type="InterPro" id="IPR014710">
    <property type="entry name" value="RmlC-like_jellyroll"/>
</dbReference>
<gene>
    <name evidence="1" type="ORF">MGWOODY_XGa2602</name>
</gene>
<dbReference type="PANTHER" id="PTHR41517:SF1">
    <property type="entry name" value="CUPIN"/>
    <property type="match status" value="1"/>
</dbReference>
<name>A0A160TTR9_9ZZZZ</name>
<dbReference type="GO" id="GO:0051213">
    <property type="term" value="F:dioxygenase activity"/>
    <property type="evidence" value="ECO:0007669"/>
    <property type="project" value="InterPro"/>
</dbReference>